<comment type="caution">
    <text evidence="3">The sequence shown here is derived from an EMBL/GenBank/DDBJ whole genome shotgun (WGS) entry which is preliminary data.</text>
</comment>
<reference evidence="3 4" key="1">
    <citation type="journal article" date="2020" name="IScience">
        <title>Genome Sequencing of the Endangered Kingdonia uniflora (Circaeasteraceae, Ranunculales) Reveals Potential Mechanisms of Evolutionary Specialization.</title>
        <authorList>
            <person name="Sun Y."/>
            <person name="Deng T."/>
            <person name="Zhang A."/>
            <person name="Moore M.J."/>
            <person name="Landis J.B."/>
            <person name="Lin N."/>
            <person name="Zhang H."/>
            <person name="Zhang X."/>
            <person name="Huang J."/>
            <person name="Zhang X."/>
            <person name="Sun H."/>
            <person name="Wang H."/>
        </authorList>
    </citation>
    <scope>NUCLEOTIDE SEQUENCE [LARGE SCALE GENOMIC DNA]</scope>
    <source>
        <strain evidence="3">TB1705</strain>
        <tissue evidence="3">Leaf</tissue>
    </source>
</reference>
<keyword evidence="4" id="KW-1185">Reference proteome</keyword>
<sequence length="610" mass="69954">MEIGRKNMLKNELSCNDGKVALSKRYKASDIESRKDALIMESRMVRARSNKCYPHERERINSSSSSPNKCFTTKNLESTRSERQKIRGFDKELSEGDKRLKRAKDSGSRRWQYNSVVRGKLDSTADSHSDTEGVKSTVEMKKSLLNKVTEEETELGLVLKGLGLSRKKKIDSKSDKVARLVKGIWLSIEEEKYELKKAKSELEKDLARAKTKAIKEVMQLKASHIIVIGQLQVETKTNLDEIVEELDSLGRHLMLKSYSEEEVDAIKADTYIEEGEDEEAEVVGVVDGLDGVSRKTVLDNQGDDVVKEMSLIINDLESGLARERETLKALLSVQAKLYVKLDSSRAREDNILMCNREFAEQFDRMKEANENREDQYVKAHFKLKKLNRAISDLTLQVEEKDSEIKKGLEELSEATERAEKLQRLVEALVVKGNQAGTTQYSIQALEQSEEQFRSDLHRCRNELERMRQKFIEKDDELTVARENLLASETVAEHLQTTLLAKDMEFTKCNEGGHVQKGNENLREFQHKLDVALIREKVLEGEIKIKESLVKRKEELLKELSAREELKVEIEKLRAREVDLEALNLAESAKYITKLEEDVIYHDKVDAKYLN</sequence>
<dbReference type="AlphaFoldDB" id="A0A7J7N263"/>
<evidence type="ECO:0000313" key="4">
    <source>
        <dbReference type="Proteomes" id="UP000541444"/>
    </source>
</evidence>
<proteinExistence type="predicted"/>
<feature type="coiled-coil region" evidence="1">
    <location>
        <begin position="542"/>
        <end position="582"/>
    </location>
</feature>
<accession>A0A7J7N263</accession>
<feature type="region of interest" description="Disordered" evidence="2">
    <location>
        <begin position="56"/>
        <end position="84"/>
    </location>
</feature>
<organism evidence="3 4">
    <name type="scientific">Kingdonia uniflora</name>
    <dbReference type="NCBI Taxonomy" id="39325"/>
    <lineage>
        <taxon>Eukaryota</taxon>
        <taxon>Viridiplantae</taxon>
        <taxon>Streptophyta</taxon>
        <taxon>Embryophyta</taxon>
        <taxon>Tracheophyta</taxon>
        <taxon>Spermatophyta</taxon>
        <taxon>Magnoliopsida</taxon>
        <taxon>Ranunculales</taxon>
        <taxon>Circaeasteraceae</taxon>
        <taxon>Kingdonia</taxon>
    </lineage>
</organism>
<name>A0A7J7N263_9MAGN</name>
<dbReference type="Proteomes" id="UP000541444">
    <property type="component" value="Unassembled WGS sequence"/>
</dbReference>
<feature type="coiled-coil region" evidence="1">
    <location>
        <begin position="355"/>
        <end position="476"/>
    </location>
</feature>
<evidence type="ECO:0000313" key="3">
    <source>
        <dbReference type="EMBL" id="KAF6161245.1"/>
    </source>
</evidence>
<keyword evidence="1" id="KW-0175">Coiled coil</keyword>
<evidence type="ECO:0000256" key="2">
    <source>
        <dbReference type="SAM" id="MobiDB-lite"/>
    </source>
</evidence>
<protein>
    <submittedName>
        <fullName evidence="3">Uncharacterized protein</fullName>
    </submittedName>
</protein>
<dbReference type="EMBL" id="JACGCM010001135">
    <property type="protein sequence ID" value="KAF6161245.1"/>
    <property type="molecule type" value="Genomic_DNA"/>
</dbReference>
<evidence type="ECO:0000256" key="1">
    <source>
        <dbReference type="SAM" id="Coils"/>
    </source>
</evidence>
<gene>
    <name evidence="3" type="ORF">GIB67_009132</name>
</gene>
<feature type="compositionally biased region" description="Polar residues" evidence="2">
    <location>
        <begin position="61"/>
        <end position="76"/>
    </location>
</feature>